<evidence type="ECO:0000313" key="1">
    <source>
        <dbReference type="EMBL" id="CAH3144403.1"/>
    </source>
</evidence>
<dbReference type="Proteomes" id="UP001159428">
    <property type="component" value="Unassembled WGS sequence"/>
</dbReference>
<name>A0AAU9XFB7_9CNID</name>
<organism evidence="1 2">
    <name type="scientific">Pocillopora meandrina</name>
    <dbReference type="NCBI Taxonomy" id="46732"/>
    <lineage>
        <taxon>Eukaryota</taxon>
        <taxon>Metazoa</taxon>
        <taxon>Cnidaria</taxon>
        <taxon>Anthozoa</taxon>
        <taxon>Hexacorallia</taxon>
        <taxon>Scleractinia</taxon>
        <taxon>Astrocoeniina</taxon>
        <taxon>Pocilloporidae</taxon>
        <taxon>Pocillopora</taxon>
    </lineage>
</organism>
<dbReference type="EMBL" id="CALNXJ010000039">
    <property type="protein sequence ID" value="CAH3144403.1"/>
    <property type="molecule type" value="Genomic_DNA"/>
</dbReference>
<dbReference type="AlphaFoldDB" id="A0AAU9XFB7"/>
<reference evidence="1 2" key="1">
    <citation type="submission" date="2022-05" db="EMBL/GenBank/DDBJ databases">
        <authorList>
            <consortium name="Genoscope - CEA"/>
            <person name="William W."/>
        </authorList>
    </citation>
    <scope>NUCLEOTIDE SEQUENCE [LARGE SCALE GENOMIC DNA]</scope>
</reference>
<evidence type="ECO:0000313" key="2">
    <source>
        <dbReference type="Proteomes" id="UP001159428"/>
    </source>
</evidence>
<accession>A0AAU9XFB7</accession>
<keyword evidence="2" id="KW-1185">Reference proteome</keyword>
<comment type="caution">
    <text evidence="1">The sequence shown here is derived from an EMBL/GenBank/DDBJ whole genome shotgun (WGS) entry which is preliminary data.</text>
</comment>
<protein>
    <submittedName>
        <fullName evidence="1">Uncharacterized protein</fullName>
    </submittedName>
</protein>
<gene>
    <name evidence="1" type="ORF">PMEA_00021011</name>
</gene>
<sequence>MEESLRKFAAENFSHRYFPALHGEIDKVQPLTMVVQKNRPLWKRPFVKLEVIVLAELAKYVKSEEDTEVFRDYAKCKIKEEMLISSPHETIAMGSREQSLGVGVGGILEGTIRLSNDQGVLKLGKLSQKYVDDPDLRGLLEKAELSPKLMKNFAEGDKLLLITSVVYSEKFELTGQRKEETEAEVHVDGVHVANPFVNFFKTTATKMHATYSSATQCSELASRPAHAPLLFKCCTVDYIKEENRLEIRRGEYVGKVVTRDTTAEGLVKRDDEDYDNTLVEISSDETDAPGEIFRFLSHAT</sequence>
<proteinExistence type="predicted"/>